<accession>A0ABT7L832</accession>
<dbReference type="Pfam" id="PF14044">
    <property type="entry name" value="NETI"/>
    <property type="match status" value="1"/>
</dbReference>
<organism evidence="1 2">
    <name type="scientific">Aquibacillus rhizosphaerae</name>
    <dbReference type="NCBI Taxonomy" id="3051431"/>
    <lineage>
        <taxon>Bacteria</taxon>
        <taxon>Bacillati</taxon>
        <taxon>Bacillota</taxon>
        <taxon>Bacilli</taxon>
        <taxon>Bacillales</taxon>
        <taxon>Bacillaceae</taxon>
        <taxon>Aquibacillus</taxon>
    </lineage>
</organism>
<gene>
    <name evidence="1" type="ORF">QQS35_16355</name>
</gene>
<evidence type="ECO:0000313" key="2">
    <source>
        <dbReference type="Proteomes" id="UP001235343"/>
    </source>
</evidence>
<sequence length="75" mass="8874">MSKKQKKIKNSKKKFELLPNETIDQCIDRIKREGFVPVRRVEEPVFQEVKHDGQITYEPVGRKVVFDAFPVESER</sequence>
<reference evidence="1 2" key="1">
    <citation type="submission" date="2023-06" db="EMBL/GenBank/DDBJ databases">
        <title>Aquibacillus rhizosphaerae LR5S19.</title>
        <authorList>
            <person name="Sun J.-Q."/>
        </authorList>
    </citation>
    <scope>NUCLEOTIDE SEQUENCE [LARGE SCALE GENOMIC DNA]</scope>
    <source>
        <strain evidence="1 2">LR5S19</strain>
    </source>
</reference>
<keyword evidence="2" id="KW-1185">Reference proteome</keyword>
<protein>
    <submittedName>
        <fullName evidence="1">NETI motif-containing protein</fullName>
    </submittedName>
</protein>
<dbReference type="RefSeq" id="WP_285933297.1">
    <property type="nucleotide sequence ID" value="NZ_JASTZU010000051.1"/>
</dbReference>
<evidence type="ECO:0000313" key="1">
    <source>
        <dbReference type="EMBL" id="MDL4842011.1"/>
    </source>
</evidence>
<comment type="caution">
    <text evidence="1">The sequence shown here is derived from an EMBL/GenBank/DDBJ whole genome shotgun (WGS) entry which is preliminary data.</text>
</comment>
<dbReference type="InterPro" id="IPR025930">
    <property type="entry name" value="NETI"/>
</dbReference>
<proteinExistence type="predicted"/>
<dbReference type="Proteomes" id="UP001235343">
    <property type="component" value="Unassembled WGS sequence"/>
</dbReference>
<name>A0ABT7L832_9BACI</name>
<dbReference type="EMBL" id="JASTZU010000051">
    <property type="protein sequence ID" value="MDL4842011.1"/>
    <property type="molecule type" value="Genomic_DNA"/>
</dbReference>